<sequence>MSIIAMDDLEQQCWECNGKGTISDEACPKCDGKGYIATALGQTLLDFFKRHLDK</sequence>
<evidence type="ECO:0000313" key="1">
    <source>
        <dbReference type="EMBL" id="MBP1933184.1"/>
    </source>
</evidence>
<accession>A0ABS4GSD5</accession>
<gene>
    <name evidence="1" type="ORF">J2Z37_003197</name>
</gene>
<keyword evidence="2" id="KW-1185">Reference proteome</keyword>
<organism evidence="1 2">
    <name type="scientific">Ammoniphilus resinae</name>
    <dbReference type="NCBI Taxonomy" id="861532"/>
    <lineage>
        <taxon>Bacteria</taxon>
        <taxon>Bacillati</taxon>
        <taxon>Bacillota</taxon>
        <taxon>Bacilli</taxon>
        <taxon>Bacillales</taxon>
        <taxon>Paenibacillaceae</taxon>
        <taxon>Aneurinibacillus group</taxon>
        <taxon>Ammoniphilus</taxon>
    </lineage>
</organism>
<dbReference type="Proteomes" id="UP001519343">
    <property type="component" value="Unassembled WGS sequence"/>
</dbReference>
<dbReference type="RefSeq" id="WP_209811214.1">
    <property type="nucleotide sequence ID" value="NZ_JAGGKT010000010.1"/>
</dbReference>
<proteinExistence type="predicted"/>
<dbReference type="Gene3D" id="6.20.20.10">
    <property type="match status" value="1"/>
</dbReference>
<dbReference type="EMBL" id="JAGGKT010000010">
    <property type="protein sequence ID" value="MBP1933184.1"/>
    <property type="molecule type" value="Genomic_DNA"/>
</dbReference>
<dbReference type="SUPFAM" id="SSF57938">
    <property type="entry name" value="DnaJ/Hsp40 cysteine-rich domain"/>
    <property type="match status" value="1"/>
</dbReference>
<protein>
    <submittedName>
        <fullName evidence="1">DnaJ-class molecular chaperone</fullName>
    </submittedName>
</protein>
<evidence type="ECO:0000313" key="2">
    <source>
        <dbReference type="Proteomes" id="UP001519343"/>
    </source>
</evidence>
<dbReference type="InterPro" id="IPR031538">
    <property type="entry name" value="Anti-TRAP"/>
</dbReference>
<comment type="caution">
    <text evidence="1">The sequence shown here is derived from an EMBL/GenBank/DDBJ whole genome shotgun (WGS) entry which is preliminary data.</text>
</comment>
<reference evidence="1 2" key="1">
    <citation type="submission" date="2021-03" db="EMBL/GenBank/DDBJ databases">
        <title>Genomic Encyclopedia of Type Strains, Phase IV (KMG-IV): sequencing the most valuable type-strain genomes for metagenomic binning, comparative biology and taxonomic classification.</title>
        <authorList>
            <person name="Goeker M."/>
        </authorList>
    </citation>
    <scope>NUCLEOTIDE SEQUENCE [LARGE SCALE GENOMIC DNA]</scope>
    <source>
        <strain evidence="1 2">DSM 24738</strain>
    </source>
</reference>
<dbReference type="InterPro" id="IPR036410">
    <property type="entry name" value="HSP_DnaJ_Cys-rich_dom_sf"/>
</dbReference>
<name>A0ABS4GSD5_9BACL</name>
<dbReference type="Pfam" id="PF15777">
    <property type="entry name" value="Anti-TRAP"/>
    <property type="match status" value="1"/>
</dbReference>